<evidence type="ECO:0000313" key="1">
    <source>
        <dbReference type="EMBL" id="KKK52204.1"/>
    </source>
</evidence>
<protein>
    <submittedName>
        <fullName evidence="1">Uncharacterized protein</fullName>
    </submittedName>
</protein>
<gene>
    <name evidence="1" type="ORF">LCGC14_3107260</name>
</gene>
<accession>A0A0F8YDJ8</accession>
<name>A0A0F8YDJ8_9ZZZZ</name>
<comment type="caution">
    <text evidence="1">The sequence shown here is derived from an EMBL/GenBank/DDBJ whole genome shotgun (WGS) entry which is preliminary data.</text>
</comment>
<dbReference type="AlphaFoldDB" id="A0A0F8YDJ8"/>
<proteinExistence type="predicted"/>
<reference evidence="1" key="1">
    <citation type="journal article" date="2015" name="Nature">
        <title>Complex archaea that bridge the gap between prokaryotes and eukaryotes.</title>
        <authorList>
            <person name="Spang A."/>
            <person name="Saw J.H."/>
            <person name="Jorgensen S.L."/>
            <person name="Zaremba-Niedzwiedzka K."/>
            <person name="Martijn J."/>
            <person name="Lind A.E."/>
            <person name="van Eijk R."/>
            <person name="Schleper C."/>
            <person name="Guy L."/>
            <person name="Ettema T.J."/>
        </authorList>
    </citation>
    <scope>NUCLEOTIDE SEQUENCE</scope>
</reference>
<sequence>MSLVTDIKEAVTNRHPSLRAGQAAFNRLYELSPRWADSIRSGPLDPFHRDERLDEFYAFIIREIEVKP</sequence>
<organism evidence="1">
    <name type="scientific">marine sediment metagenome</name>
    <dbReference type="NCBI Taxonomy" id="412755"/>
    <lineage>
        <taxon>unclassified sequences</taxon>
        <taxon>metagenomes</taxon>
        <taxon>ecological metagenomes</taxon>
    </lineage>
</organism>
<dbReference type="EMBL" id="LAZR01067139">
    <property type="protein sequence ID" value="KKK52204.1"/>
    <property type="molecule type" value="Genomic_DNA"/>
</dbReference>